<evidence type="ECO:0000313" key="1">
    <source>
        <dbReference type="EMBL" id="MCH90539.1"/>
    </source>
</evidence>
<dbReference type="AlphaFoldDB" id="A0A392MUA7"/>
<organism evidence="1 2">
    <name type="scientific">Trifolium medium</name>
    <dbReference type="NCBI Taxonomy" id="97028"/>
    <lineage>
        <taxon>Eukaryota</taxon>
        <taxon>Viridiplantae</taxon>
        <taxon>Streptophyta</taxon>
        <taxon>Embryophyta</taxon>
        <taxon>Tracheophyta</taxon>
        <taxon>Spermatophyta</taxon>
        <taxon>Magnoliopsida</taxon>
        <taxon>eudicotyledons</taxon>
        <taxon>Gunneridae</taxon>
        <taxon>Pentapetalae</taxon>
        <taxon>rosids</taxon>
        <taxon>fabids</taxon>
        <taxon>Fabales</taxon>
        <taxon>Fabaceae</taxon>
        <taxon>Papilionoideae</taxon>
        <taxon>50 kb inversion clade</taxon>
        <taxon>NPAAA clade</taxon>
        <taxon>Hologalegina</taxon>
        <taxon>IRL clade</taxon>
        <taxon>Trifolieae</taxon>
        <taxon>Trifolium</taxon>
    </lineage>
</organism>
<name>A0A392MUA7_9FABA</name>
<evidence type="ECO:0000313" key="2">
    <source>
        <dbReference type="Proteomes" id="UP000265520"/>
    </source>
</evidence>
<gene>
    <name evidence="1" type="ORF">A2U01_0011455</name>
</gene>
<comment type="caution">
    <text evidence="1">The sequence shown here is derived from an EMBL/GenBank/DDBJ whole genome shotgun (WGS) entry which is preliminary data.</text>
</comment>
<sequence length="68" mass="7120">MKAAGKRRKEGGQVKVVPWCQASISGVKDGEVLGIDLQVVLPIPGSGIDLLLDEEGDMVPDSTSATKE</sequence>
<keyword evidence="2" id="KW-1185">Reference proteome</keyword>
<dbReference type="EMBL" id="LXQA010018534">
    <property type="protein sequence ID" value="MCH90539.1"/>
    <property type="molecule type" value="Genomic_DNA"/>
</dbReference>
<dbReference type="Proteomes" id="UP000265520">
    <property type="component" value="Unassembled WGS sequence"/>
</dbReference>
<proteinExistence type="predicted"/>
<accession>A0A392MUA7</accession>
<reference evidence="1 2" key="1">
    <citation type="journal article" date="2018" name="Front. Plant Sci.">
        <title>Red Clover (Trifolium pratense) and Zigzag Clover (T. medium) - A Picture of Genomic Similarities and Differences.</title>
        <authorList>
            <person name="Dluhosova J."/>
            <person name="Istvanek J."/>
            <person name="Nedelnik J."/>
            <person name="Repkova J."/>
        </authorList>
    </citation>
    <scope>NUCLEOTIDE SEQUENCE [LARGE SCALE GENOMIC DNA]</scope>
    <source>
        <strain evidence="2">cv. 10/8</strain>
        <tissue evidence="1">Leaf</tissue>
    </source>
</reference>
<protein>
    <submittedName>
        <fullName evidence="1">Uncharacterized protein</fullName>
    </submittedName>
</protein>